<comment type="catalytic activity">
    <reaction evidence="6">
        <text>N(2)-formyl-N(1)-(5-phospho-beta-D-ribosyl)glycinamide + L-glutamine + ATP + H2O = 2-formamido-N(1)-(5-O-phospho-beta-D-ribosyl)acetamidine + L-glutamate + ADP + phosphate + H(+)</text>
        <dbReference type="Rhea" id="RHEA:17129"/>
        <dbReference type="ChEBI" id="CHEBI:15377"/>
        <dbReference type="ChEBI" id="CHEBI:15378"/>
        <dbReference type="ChEBI" id="CHEBI:29985"/>
        <dbReference type="ChEBI" id="CHEBI:30616"/>
        <dbReference type="ChEBI" id="CHEBI:43474"/>
        <dbReference type="ChEBI" id="CHEBI:58359"/>
        <dbReference type="ChEBI" id="CHEBI:147286"/>
        <dbReference type="ChEBI" id="CHEBI:147287"/>
        <dbReference type="ChEBI" id="CHEBI:456216"/>
        <dbReference type="EC" id="6.3.5.3"/>
    </reaction>
</comment>
<dbReference type="AlphaFoldDB" id="A0A8J3EJJ5"/>
<name>A0A8J3EJJ5_9BACI</name>
<dbReference type="InterPro" id="IPR003850">
    <property type="entry name" value="PurS"/>
</dbReference>
<dbReference type="Gene3D" id="3.30.1280.10">
    <property type="entry name" value="Phosphoribosylformylglycinamidine synthase subunit PurS"/>
    <property type="match status" value="1"/>
</dbReference>
<reference evidence="7" key="1">
    <citation type="journal article" date="2014" name="Int. J. Syst. Evol. Microbiol.">
        <title>Complete genome sequence of Corynebacterium casei LMG S-19264T (=DSM 44701T), isolated from a smear-ripened cheese.</title>
        <authorList>
            <consortium name="US DOE Joint Genome Institute (JGI-PGF)"/>
            <person name="Walter F."/>
            <person name="Albersmeier A."/>
            <person name="Kalinowski J."/>
            <person name="Ruckert C."/>
        </authorList>
    </citation>
    <scope>NUCLEOTIDE SEQUENCE</scope>
    <source>
        <strain evidence="7">CGMCC 1.12360</strain>
    </source>
</reference>
<keyword evidence="8" id="KW-1185">Reference proteome</keyword>
<proteinExistence type="inferred from homology"/>
<comment type="subunit">
    <text evidence="6">Part of the FGAM synthase complex composed of 1 PurL, 1 PurQ and 2 PurS subunits.</text>
</comment>
<evidence type="ECO:0000256" key="3">
    <source>
        <dbReference type="ARBA" id="ARBA00022741"/>
    </source>
</evidence>
<dbReference type="GO" id="GO:0006189">
    <property type="term" value="P:'de novo' IMP biosynthetic process"/>
    <property type="evidence" value="ECO:0007669"/>
    <property type="project" value="UniProtKB-UniRule"/>
</dbReference>
<dbReference type="GO" id="GO:0005737">
    <property type="term" value="C:cytoplasm"/>
    <property type="evidence" value="ECO:0007669"/>
    <property type="project" value="UniProtKB-SubCell"/>
</dbReference>
<dbReference type="GO" id="GO:0004642">
    <property type="term" value="F:phosphoribosylformylglycinamidine synthase activity"/>
    <property type="evidence" value="ECO:0007669"/>
    <property type="project" value="UniProtKB-UniRule"/>
</dbReference>
<dbReference type="EMBL" id="BMEV01000016">
    <property type="protein sequence ID" value="GGH73624.1"/>
    <property type="molecule type" value="Genomic_DNA"/>
</dbReference>
<comment type="caution">
    <text evidence="7">The sequence shown here is derived from an EMBL/GenBank/DDBJ whole genome shotgun (WGS) entry which is preliminary data.</text>
</comment>
<keyword evidence="5 6" id="KW-0067">ATP-binding</keyword>
<protein>
    <recommendedName>
        <fullName evidence="6">Phosphoribosylformylglycinamidine synthase subunit PurS</fullName>
        <shortName evidence="6">FGAM synthase</shortName>
        <ecNumber evidence="6">6.3.5.3</ecNumber>
    </recommendedName>
    <alternativeName>
        <fullName evidence="6">Formylglycinamide ribonucleotide amidotransferase subunit III</fullName>
        <shortName evidence="6">FGAR amidotransferase III</shortName>
        <shortName evidence="6">FGAR-AT III</shortName>
    </alternativeName>
    <alternativeName>
        <fullName evidence="6">Phosphoribosylformylglycinamidine synthase subunit III</fullName>
    </alternativeName>
</protein>
<dbReference type="NCBIfam" id="NF004630">
    <property type="entry name" value="PRK05974.1"/>
    <property type="match status" value="1"/>
</dbReference>
<dbReference type="InterPro" id="IPR036604">
    <property type="entry name" value="PurS-like_sf"/>
</dbReference>
<evidence type="ECO:0000256" key="4">
    <source>
        <dbReference type="ARBA" id="ARBA00022755"/>
    </source>
</evidence>
<evidence type="ECO:0000313" key="8">
    <source>
        <dbReference type="Proteomes" id="UP000602050"/>
    </source>
</evidence>
<comment type="pathway">
    <text evidence="6">Purine metabolism; IMP biosynthesis via de novo pathway; 5-amino-1-(5-phospho-D-ribosyl)imidazole from N(2)-formyl-N(1)-(5-phospho-D-ribosyl)glycinamide: step 1/2.</text>
</comment>
<dbReference type="EC" id="6.3.5.3" evidence="6"/>
<evidence type="ECO:0000313" key="7">
    <source>
        <dbReference type="EMBL" id="GGH73624.1"/>
    </source>
</evidence>
<evidence type="ECO:0000256" key="1">
    <source>
        <dbReference type="ARBA" id="ARBA00022490"/>
    </source>
</evidence>
<reference evidence="7" key="2">
    <citation type="submission" date="2020-09" db="EMBL/GenBank/DDBJ databases">
        <authorList>
            <person name="Sun Q."/>
            <person name="Zhou Y."/>
        </authorList>
    </citation>
    <scope>NUCLEOTIDE SEQUENCE</scope>
    <source>
        <strain evidence="7">CGMCC 1.12360</strain>
    </source>
</reference>
<dbReference type="Proteomes" id="UP000602050">
    <property type="component" value="Unassembled WGS sequence"/>
</dbReference>
<dbReference type="RefSeq" id="WP_188391447.1">
    <property type="nucleotide sequence ID" value="NZ_BMEV01000016.1"/>
</dbReference>
<keyword evidence="1 6" id="KW-0963">Cytoplasm</keyword>
<organism evidence="7 8">
    <name type="scientific">Compostibacillus humi</name>
    <dbReference type="NCBI Taxonomy" id="1245525"/>
    <lineage>
        <taxon>Bacteria</taxon>
        <taxon>Bacillati</taxon>
        <taxon>Bacillota</taxon>
        <taxon>Bacilli</taxon>
        <taxon>Bacillales</taxon>
        <taxon>Bacillaceae</taxon>
        <taxon>Compostibacillus</taxon>
    </lineage>
</organism>
<comment type="similarity">
    <text evidence="6">Belongs to the PurS family.</text>
</comment>
<dbReference type="NCBIfam" id="TIGR00302">
    <property type="entry name" value="phosphoribosylformylglycinamidine synthase subunit PurS"/>
    <property type="match status" value="1"/>
</dbReference>
<evidence type="ECO:0000256" key="5">
    <source>
        <dbReference type="ARBA" id="ARBA00022840"/>
    </source>
</evidence>
<dbReference type="PANTHER" id="PTHR34696">
    <property type="entry name" value="PHOSPHORIBOSYLFORMYLGLYCINAMIDINE SYNTHASE SUBUNIT PURS"/>
    <property type="match status" value="1"/>
</dbReference>
<comment type="subcellular location">
    <subcellularLocation>
        <location evidence="6">Cytoplasm</location>
    </subcellularLocation>
</comment>
<dbReference type="HAMAP" id="MF_01926">
    <property type="entry name" value="PurS"/>
    <property type="match status" value="1"/>
</dbReference>
<sequence>MKKKVKVYVSLKQGVLDPQGKTIESSLHSLGFKEAANVRVGKVIEFEIAESADLENQIHDMCKKLLANPVMEDYRFEVEEVVRP</sequence>
<evidence type="ECO:0000256" key="6">
    <source>
        <dbReference type="HAMAP-Rule" id="MF_01926"/>
    </source>
</evidence>
<accession>A0A8J3EJJ5</accession>
<dbReference type="UniPathway" id="UPA00074">
    <property type="reaction ID" value="UER00128"/>
</dbReference>
<dbReference type="GO" id="GO:0005524">
    <property type="term" value="F:ATP binding"/>
    <property type="evidence" value="ECO:0007669"/>
    <property type="project" value="UniProtKB-UniRule"/>
</dbReference>
<keyword evidence="4 6" id="KW-0658">Purine biosynthesis</keyword>
<keyword evidence="2 6" id="KW-0436">Ligase</keyword>
<keyword evidence="3 6" id="KW-0547">Nucleotide-binding</keyword>
<comment type="function">
    <text evidence="6">Part of the phosphoribosylformylglycinamidine synthase complex involved in the purines biosynthetic pathway. Catalyzes the ATP-dependent conversion of formylglycinamide ribonucleotide (FGAR) and glutamine to yield formylglycinamidine ribonucleotide (FGAM) and glutamate. The FGAM synthase complex is composed of three subunits. PurQ produces an ammonia molecule by converting glutamine to glutamate. PurL transfers the ammonia molecule to FGAR to form FGAM in an ATP-dependent manner. PurS interacts with PurQ and PurL and is thought to assist in the transfer of the ammonia molecule from PurQ to PurL.</text>
</comment>
<dbReference type="Pfam" id="PF02700">
    <property type="entry name" value="PurS"/>
    <property type="match status" value="1"/>
</dbReference>
<evidence type="ECO:0000256" key="2">
    <source>
        <dbReference type="ARBA" id="ARBA00022598"/>
    </source>
</evidence>
<dbReference type="PANTHER" id="PTHR34696:SF1">
    <property type="entry name" value="PHOSPHORIBOSYLFORMYLGLYCINAMIDINE SYNTHASE SUBUNIT PURS"/>
    <property type="match status" value="1"/>
</dbReference>
<dbReference type="SUPFAM" id="SSF82697">
    <property type="entry name" value="PurS-like"/>
    <property type="match status" value="1"/>
</dbReference>
<gene>
    <name evidence="6 7" type="primary">purS</name>
    <name evidence="7" type="ORF">GCM10010978_11690</name>
</gene>